<sequence>MTPERFVQLADAYGADLGRWPAGEREAAREVLDSGHPQAFAALQQADWLDRRLDRHPVPKPSPELVRRIIASAAPYQRRASFWGRHHTWLASLGWAGVGLSGIAAGMLAVALSLPLPHSSEALPSVFDQSDAEFVLSINTEEAEQ</sequence>
<feature type="transmembrane region" description="Helical" evidence="1">
    <location>
        <begin position="88"/>
        <end position="114"/>
    </location>
</feature>
<name>A0A7X1PRA1_9PSED</name>
<reference evidence="2 3" key="1">
    <citation type="submission" date="2019-10" db="EMBL/GenBank/DDBJ databases">
        <title>Pseudomonas dajingensis sp. nov., isolated from the profound head ulcers of farmed Murray cod (Maccullochella peelii peelii).</title>
        <authorList>
            <person name="Liu Y."/>
        </authorList>
    </citation>
    <scope>NUCLEOTIDE SEQUENCE [LARGE SCALE GENOMIC DNA]</scope>
    <source>
        <strain evidence="2 3">MC042</strain>
    </source>
</reference>
<dbReference type="Proteomes" id="UP000486534">
    <property type="component" value="Unassembled WGS sequence"/>
</dbReference>
<dbReference type="EMBL" id="WHUV01000005">
    <property type="protein sequence ID" value="MQA57004.1"/>
    <property type="molecule type" value="Genomic_DNA"/>
</dbReference>
<comment type="caution">
    <text evidence="2">The sequence shown here is derived from an EMBL/GenBank/DDBJ whole genome shotgun (WGS) entry which is preliminary data.</text>
</comment>
<evidence type="ECO:0000256" key="1">
    <source>
        <dbReference type="SAM" id="Phobius"/>
    </source>
</evidence>
<proteinExistence type="predicted"/>
<accession>A0A7X1PRA1</accession>
<keyword evidence="1" id="KW-1133">Transmembrane helix</keyword>
<gene>
    <name evidence="2" type="ORF">GDH07_27150</name>
</gene>
<evidence type="ECO:0000313" key="3">
    <source>
        <dbReference type="Proteomes" id="UP000486534"/>
    </source>
</evidence>
<organism evidence="2 3">
    <name type="scientific">Pseudomonas piscis</name>
    <dbReference type="NCBI Taxonomy" id="2614538"/>
    <lineage>
        <taxon>Bacteria</taxon>
        <taxon>Pseudomonadati</taxon>
        <taxon>Pseudomonadota</taxon>
        <taxon>Gammaproteobacteria</taxon>
        <taxon>Pseudomonadales</taxon>
        <taxon>Pseudomonadaceae</taxon>
        <taxon>Pseudomonas</taxon>
    </lineage>
</organism>
<dbReference type="AlphaFoldDB" id="A0A7X1PRA1"/>
<protein>
    <submittedName>
        <fullName evidence="2">Uncharacterized protein</fullName>
    </submittedName>
</protein>
<keyword evidence="1" id="KW-0472">Membrane</keyword>
<dbReference type="RefSeq" id="WP_152899446.1">
    <property type="nucleotide sequence ID" value="NZ_WHUV01000005.1"/>
</dbReference>
<evidence type="ECO:0000313" key="2">
    <source>
        <dbReference type="EMBL" id="MQA57004.1"/>
    </source>
</evidence>
<keyword evidence="1" id="KW-0812">Transmembrane</keyword>